<keyword evidence="2" id="KW-1185">Reference proteome</keyword>
<comment type="caution">
    <text evidence="1">The sequence shown here is derived from an EMBL/GenBank/DDBJ whole genome shotgun (WGS) entry which is preliminary data.</text>
</comment>
<reference evidence="2" key="1">
    <citation type="journal article" date="2022" name="Mol. Ecol. Resour.">
        <title>The genomes of chicory, endive, great burdock and yacon provide insights into Asteraceae palaeo-polyploidization history and plant inulin production.</title>
        <authorList>
            <person name="Fan W."/>
            <person name="Wang S."/>
            <person name="Wang H."/>
            <person name="Wang A."/>
            <person name="Jiang F."/>
            <person name="Liu H."/>
            <person name="Zhao H."/>
            <person name="Xu D."/>
            <person name="Zhang Y."/>
        </authorList>
    </citation>
    <scope>NUCLEOTIDE SEQUENCE [LARGE SCALE GENOMIC DNA]</scope>
    <source>
        <strain evidence="2">cv. Punajuju</strain>
    </source>
</reference>
<name>A0ACB9DU46_CICIN</name>
<evidence type="ECO:0000313" key="1">
    <source>
        <dbReference type="EMBL" id="KAI3750209.1"/>
    </source>
</evidence>
<dbReference type="Proteomes" id="UP001055811">
    <property type="component" value="Linkage Group LG04"/>
</dbReference>
<proteinExistence type="predicted"/>
<protein>
    <submittedName>
        <fullName evidence="1">Uncharacterized protein</fullName>
    </submittedName>
</protein>
<sequence>MADSPFPFPPHKKTRKRSKVLISDLDEGSTNSEENENGEGGGWRWRSDYVSSGGGSRDIRESEDDGEEQLISFRDIRGWFAVAVGEDGVVGSNREISFRAGDTGGGRDGSSDGMKECIGEEAAPGNGVAGEVASLELWAARGRRDAPDDREQRVQCLTF</sequence>
<organism evidence="1 2">
    <name type="scientific">Cichorium intybus</name>
    <name type="common">Chicory</name>
    <dbReference type="NCBI Taxonomy" id="13427"/>
    <lineage>
        <taxon>Eukaryota</taxon>
        <taxon>Viridiplantae</taxon>
        <taxon>Streptophyta</taxon>
        <taxon>Embryophyta</taxon>
        <taxon>Tracheophyta</taxon>
        <taxon>Spermatophyta</taxon>
        <taxon>Magnoliopsida</taxon>
        <taxon>eudicotyledons</taxon>
        <taxon>Gunneridae</taxon>
        <taxon>Pentapetalae</taxon>
        <taxon>asterids</taxon>
        <taxon>campanulids</taxon>
        <taxon>Asterales</taxon>
        <taxon>Asteraceae</taxon>
        <taxon>Cichorioideae</taxon>
        <taxon>Cichorieae</taxon>
        <taxon>Cichoriinae</taxon>
        <taxon>Cichorium</taxon>
    </lineage>
</organism>
<dbReference type="EMBL" id="CM042012">
    <property type="protein sequence ID" value="KAI3750209.1"/>
    <property type="molecule type" value="Genomic_DNA"/>
</dbReference>
<accession>A0ACB9DU46</accession>
<reference evidence="1 2" key="2">
    <citation type="journal article" date="2022" name="Mol. Ecol. Resour.">
        <title>The genomes of chicory, endive, great burdock and yacon provide insights into Asteraceae paleo-polyploidization history and plant inulin production.</title>
        <authorList>
            <person name="Fan W."/>
            <person name="Wang S."/>
            <person name="Wang H."/>
            <person name="Wang A."/>
            <person name="Jiang F."/>
            <person name="Liu H."/>
            <person name="Zhao H."/>
            <person name="Xu D."/>
            <person name="Zhang Y."/>
        </authorList>
    </citation>
    <scope>NUCLEOTIDE SEQUENCE [LARGE SCALE GENOMIC DNA]</scope>
    <source>
        <strain evidence="2">cv. Punajuju</strain>
        <tissue evidence="1">Leaves</tissue>
    </source>
</reference>
<evidence type="ECO:0000313" key="2">
    <source>
        <dbReference type="Proteomes" id="UP001055811"/>
    </source>
</evidence>
<gene>
    <name evidence="1" type="ORF">L2E82_20838</name>
</gene>